<keyword evidence="4" id="KW-1185">Reference proteome</keyword>
<dbReference type="Proteomes" id="UP001235712">
    <property type="component" value="Unassembled WGS sequence"/>
</dbReference>
<feature type="region of interest" description="Disordered" evidence="1">
    <location>
        <begin position="177"/>
        <end position="209"/>
    </location>
</feature>
<name>A0ABT9P286_9ACTN</name>
<organism evidence="3 4">
    <name type="scientific">Kineosporia succinea</name>
    <dbReference type="NCBI Taxonomy" id="84632"/>
    <lineage>
        <taxon>Bacteria</taxon>
        <taxon>Bacillati</taxon>
        <taxon>Actinomycetota</taxon>
        <taxon>Actinomycetes</taxon>
        <taxon>Kineosporiales</taxon>
        <taxon>Kineosporiaceae</taxon>
        <taxon>Kineosporia</taxon>
    </lineage>
</organism>
<comment type="caution">
    <text evidence="3">The sequence shown here is derived from an EMBL/GenBank/DDBJ whole genome shotgun (WGS) entry which is preliminary data.</text>
</comment>
<evidence type="ECO:0000313" key="3">
    <source>
        <dbReference type="EMBL" id="MDP9826795.1"/>
    </source>
</evidence>
<proteinExistence type="predicted"/>
<feature type="transmembrane region" description="Helical" evidence="2">
    <location>
        <begin position="46"/>
        <end position="66"/>
    </location>
</feature>
<keyword evidence="2" id="KW-1133">Transmembrane helix</keyword>
<dbReference type="EMBL" id="JAUSQZ010000001">
    <property type="protein sequence ID" value="MDP9826795.1"/>
    <property type="molecule type" value="Genomic_DNA"/>
</dbReference>
<evidence type="ECO:0000313" key="4">
    <source>
        <dbReference type="Proteomes" id="UP001235712"/>
    </source>
</evidence>
<keyword evidence="2" id="KW-0472">Membrane</keyword>
<gene>
    <name evidence="3" type="ORF">J2S57_002544</name>
</gene>
<sequence>MSARAAERQLVQGKLRVVRAGVFSACAVSLSAVAHVFAGGTPPTPVLLIALALLLAPMAAVAAGRLRSGTTVGITMVAVQAGLHELFGLFGPAAGCVQMSSHLGHPGAPTGALVCHDESMAAMSSDSPLMTLTHLSAAALLGLLLSHGEWALWRMLSWILPTLPALSRPVPIVARRRRATSRSVPPVRPEPLTGAVGRRGPPRSAATFA</sequence>
<feature type="transmembrane region" description="Helical" evidence="2">
    <location>
        <begin position="20"/>
        <end position="40"/>
    </location>
</feature>
<reference evidence="3 4" key="1">
    <citation type="submission" date="2023-07" db="EMBL/GenBank/DDBJ databases">
        <title>Sequencing the genomes of 1000 actinobacteria strains.</title>
        <authorList>
            <person name="Klenk H.-P."/>
        </authorList>
    </citation>
    <scope>NUCLEOTIDE SEQUENCE [LARGE SCALE GENOMIC DNA]</scope>
    <source>
        <strain evidence="3 4">DSM 44388</strain>
    </source>
</reference>
<keyword evidence="2" id="KW-0812">Transmembrane</keyword>
<protein>
    <recommendedName>
        <fullName evidence="5">Integral membrane protein</fullName>
    </recommendedName>
</protein>
<evidence type="ECO:0000256" key="1">
    <source>
        <dbReference type="SAM" id="MobiDB-lite"/>
    </source>
</evidence>
<evidence type="ECO:0000256" key="2">
    <source>
        <dbReference type="SAM" id="Phobius"/>
    </source>
</evidence>
<accession>A0ABT9P286</accession>
<evidence type="ECO:0008006" key="5">
    <source>
        <dbReference type="Google" id="ProtNLM"/>
    </source>
</evidence>
<dbReference type="RefSeq" id="WP_307241988.1">
    <property type="nucleotide sequence ID" value="NZ_JAUSQZ010000001.1"/>
</dbReference>